<keyword evidence="2" id="KW-1185">Reference proteome</keyword>
<dbReference type="KEGG" id="rhl:LPU83_1857"/>
<organism evidence="1 2">
    <name type="scientific">Rhizobium favelukesii</name>
    <dbReference type="NCBI Taxonomy" id="348824"/>
    <lineage>
        <taxon>Bacteria</taxon>
        <taxon>Pseudomonadati</taxon>
        <taxon>Pseudomonadota</taxon>
        <taxon>Alphaproteobacteria</taxon>
        <taxon>Hyphomicrobiales</taxon>
        <taxon>Rhizobiaceae</taxon>
        <taxon>Rhizobium/Agrobacterium group</taxon>
        <taxon>Rhizobium</taxon>
    </lineage>
</organism>
<name>W6RB19_9HYPH</name>
<accession>W6RB19</accession>
<dbReference type="Proteomes" id="UP000019443">
    <property type="component" value="Chromosome"/>
</dbReference>
<gene>
    <name evidence="1" type="ORF">LPU83_1857</name>
</gene>
<dbReference type="PATRIC" id="fig|348824.6.peg.1995"/>
<evidence type="ECO:0000313" key="1">
    <source>
        <dbReference type="EMBL" id="CDM57520.1"/>
    </source>
</evidence>
<protein>
    <submittedName>
        <fullName evidence="1">Uncharacterized protein</fullName>
    </submittedName>
</protein>
<reference evidence="1" key="1">
    <citation type="submission" date="2013-11" db="EMBL/GenBank/DDBJ databases">
        <title>Draft genome sequence of the broad-host-range Rhizobium sp. LPU83 strain, a member of the low-genetic diversity Oregon-like Rhizobium sp. group.</title>
        <authorList>
            <person name="Wibberg D."/>
            <person name="Puehler A."/>
            <person name="Schlueter A."/>
        </authorList>
    </citation>
    <scope>NUCLEOTIDE SEQUENCE [LARGE SCALE GENOMIC DNA]</scope>
    <source>
        <strain evidence="1">LPU83</strain>
    </source>
</reference>
<dbReference type="EMBL" id="HG916852">
    <property type="protein sequence ID" value="CDM57520.1"/>
    <property type="molecule type" value="Genomic_DNA"/>
</dbReference>
<dbReference type="AlphaFoldDB" id="W6RB19"/>
<evidence type="ECO:0000313" key="2">
    <source>
        <dbReference type="Proteomes" id="UP000019443"/>
    </source>
</evidence>
<proteinExistence type="predicted"/>
<dbReference type="HOGENOM" id="CLU_3375602_0_0_5"/>
<sequence length="34" mass="3239">MIGGAIEPARLGTKAAIEAAASVEDAEAAANAVV</sequence>